<comment type="caution">
    <text evidence="2">The sequence shown here is derived from an EMBL/GenBank/DDBJ whole genome shotgun (WGS) entry which is preliminary data.</text>
</comment>
<feature type="region of interest" description="Disordered" evidence="1">
    <location>
        <begin position="1"/>
        <end position="29"/>
    </location>
</feature>
<protein>
    <submittedName>
        <fullName evidence="2">Uncharacterized protein</fullName>
    </submittedName>
</protein>
<feature type="compositionally biased region" description="Basic and acidic residues" evidence="1">
    <location>
        <begin position="15"/>
        <end position="29"/>
    </location>
</feature>
<dbReference type="AlphaFoldDB" id="A0ABD3AHE1"/>
<keyword evidence="3" id="KW-1185">Reference proteome</keyword>
<dbReference type="Proteomes" id="UP001630127">
    <property type="component" value="Unassembled WGS sequence"/>
</dbReference>
<gene>
    <name evidence="2" type="ORF">ACH5RR_009302</name>
</gene>
<feature type="region of interest" description="Disordered" evidence="1">
    <location>
        <begin position="105"/>
        <end position="126"/>
    </location>
</feature>
<proteinExistence type="predicted"/>
<reference evidence="2 3" key="1">
    <citation type="submission" date="2024-11" db="EMBL/GenBank/DDBJ databases">
        <title>A near-complete genome assembly of Cinchona calisaya.</title>
        <authorList>
            <person name="Lian D.C."/>
            <person name="Zhao X.W."/>
            <person name="Wei L."/>
        </authorList>
    </citation>
    <scope>NUCLEOTIDE SEQUENCE [LARGE SCALE GENOMIC DNA]</scope>
    <source>
        <tissue evidence="2">Nenye</tissue>
    </source>
</reference>
<evidence type="ECO:0000256" key="1">
    <source>
        <dbReference type="SAM" id="MobiDB-lite"/>
    </source>
</evidence>
<evidence type="ECO:0000313" key="3">
    <source>
        <dbReference type="Proteomes" id="UP001630127"/>
    </source>
</evidence>
<dbReference type="EMBL" id="JBJUIK010000004">
    <property type="protein sequence ID" value="KAL3529980.1"/>
    <property type="molecule type" value="Genomic_DNA"/>
</dbReference>
<evidence type="ECO:0000313" key="2">
    <source>
        <dbReference type="EMBL" id="KAL3529980.1"/>
    </source>
</evidence>
<accession>A0ABD3AHE1</accession>
<sequence>MELAKASKSQNVEPLVKEEGEMSDTEEVHGQFKEVKWREWCEDVMVDEEKTLKHLQKLHTTSADIPKEKELHLAGVGPSHNHGSVTGDQTYRCIDEENFEAWKRRSEADASRAPSDNRQFGNGRPFRVHQASFPQDMVFPQDSSAIAFEVEELMTIAKSSQDLFEISSEDNNFASK</sequence>
<name>A0ABD3AHE1_9GENT</name>
<organism evidence="2 3">
    <name type="scientific">Cinchona calisaya</name>
    <dbReference type="NCBI Taxonomy" id="153742"/>
    <lineage>
        <taxon>Eukaryota</taxon>
        <taxon>Viridiplantae</taxon>
        <taxon>Streptophyta</taxon>
        <taxon>Embryophyta</taxon>
        <taxon>Tracheophyta</taxon>
        <taxon>Spermatophyta</taxon>
        <taxon>Magnoliopsida</taxon>
        <taxon>eudicotyledons</taxon>
        <taxon>Gunneridae</taxon>
        <taxon>Pentapetalae</taxon>
        <taxon>asterids</taxon>
        <taxon>lamiids</taxon>
        <taxon>Gentianales</taxon>
        <taxon>Rubiaceae</taxon>
        <taxon>Cinchonoideae</taxon>
        <taxon>Cinchoneae</taxon>
        <taxon>Cinchona</taxon>
    </lineage>
</organism>